<reference evidence="1" key="1">
    <citation type="submission" date="2020-02" db="EMBL/GenBank/DDBJ databases">
        <authorList>
            <person name="Meier V. D."/>
        </authorList>
    </citation>
    <scope>NUCLEOTIDE SEQUENCE</scope>
    <source>
        <strain evidence="1">AVDCRST_MAG10</strain>
    </source>
</reference>
<organism evidence="1">
    <name type="scientific">uncultured Acidimicrobiales bacterium</name>
    <dbReference type="NCBI Taxonomy" id="310071"/>
    <lineage>
        <taxon>Bacteria</taxon>
        <taxon>Bacillati</taxon>
        <taxon>Actinomycetota</taxon>
        <taxon>Acidimicrobiia</taxon>
        <taxon>Acidimicrobiales</taxon>
        <taxon>environmental samples</taxon>
    </lineage>
</organism>
<gene>
    <name evidence="1" type="ORF">AVDCRST_MAG10-167</name>
</gene>
<dbReference type="InterPro" id="IPR011009">
    <property type="entry name" value="Kinase-like_dom_sf"/>
</dbReference>
<name>A0A6J4H434_9ACTN</name>
<dbReference type="SUPFAM" id="SSF56112">
    <property type="entry name" value="Protein kinase-like (PK-like)"/>
    <property type="match status" value="1"/>
</dbReference>
<evidence type="ECO:0000313" key="1">
    <source>
        <dbReference type="EMBL" id="CAA9211978.1"/>
    </source>
</evidence>
<dbReference type="AlphaFoldDB" id="A0A6J4H434"/>
<dbReference type="EMBL" id="CADCTB010000011">
    <property type="protein sequence ID" value="CAA9211978.1"/>
    <property type="molecule type" value="Genomic_DNA"/>
</dbReference>
<accession>A0A6J4H434</accession>
<proteinExistence type="predicted"/>
<evidence type="ECO:0008006" key="2">
    <source>
        <dbReference type="Google" id="ProtNLM"/>
    </source>
</evidence>
<sequence>MGDLQSRREAYSRISTAVAYLDDVELRSAVLTTGLTARGGWGASHPAEIAGWPVFVKRLPLTEVERAHMFSTRNRFRLPSYYNYGVGSAGFGVFRELASHVKTTNWVLEGAIESFPLLYHSRVMTRASRSADPRFRLDDYVRLWNGSRAVANYMMAREEAGHELWLVLERFPHTMATWLPANQGAAGRVVDQLCSTIAFLRSHGIVHFDAHTWNVVGDGEQLHLTDFGLVLDSQFDLTDRERSFLGKHSHYDYGEALASLGLLVLGMFRTLEPEARERLGDTYGIMPEAAPHQVLRRLLERLDSLFDDGVLPLEAEFVETLIRHREVILFMTTFLSELQRNPRKNTRYDDGALERLLAAAGVLS</sequence>
<dbReference type="Gene3D" id="1.10.510.10">
    <property type="entry name" value="Transferase(Phosphotransferase) domain 1"/>
    <property type="match status" value="1"/>
</dbReference>
<protein>
    <recommendedName>
        <fullName evidence="2">Protein kinase domain-containing protein</fullName>
    </recommendedName>
</protein>